<reference evidence="11 12" key="1">
    <citation type="journal article" date="2013" name="Front. Plant Sci.">
        <title>The Reference Genome of the Halophytic Plant Eutrema salsugineum.</title>
        <authorList>
            <person name="Yang R."/>
            <person name="Jarvis D.E."/>
            <person name="Chen H."/>
            <person name="Beilstein M.A."/>
            <person name="Grimwood J."/>
            <person name="Jenkins J."/>
            <person name="Shu S."/>
            <person name="Prochnik S."/>
            <person name="Xin M."/>
            <person name="Ma C."/>
            <person name="Schmutz J."/>
            <person name="Wing R.A."/>
            <person name="Mitchell-Olds T."/>
            <person name="Schumaker K.S."/>
            <person name="Wang X."/>
        </authorList>
    </citation>
    <scope>NUCLEOTIDE SEQUENCE [LARGE SCALE GENOMIC DNA]</scope>
</reference>
<evidence type="ECO:0000313" key="11">
    <source>
        <dbReference type="EMBL" id="ESQ29250.1"/>
    </source>
</evidence>
<evidence type="ECO:0000256" key="8">
    <source>
        <dbReference type="PROSITE-ProRule" id="PRU10052"/>
    </source>
</evidence>
<evidence type="ECO:0000313" key="12">
    <source>
        <dbReference type="Proteomes" id="UP000030689"/>
    </source>
</evidence>
<dbReference type="PROSITE" id="PS00502">
    <property type="entry name" value="POLYGALACTURONASE"/>
    <property type="match status" value="1"/>
</dbReference>
<accession>V4JV34</accession>
<dbReference type="Proteomes" id="UP000030689">
    <property type="component" value="Unassembled WGS sequence"/>
</dbReference>
<dbReference type="PANTHER" id="PTHR31375">
    <property type="match status" value="1"/>
</dbReference>
<keyword evidence="10" id="KW-0732">Signal</keyword>
<dbReference type="AlphaFoldDB" id="V4JV34"/>
<evidence type="ECO:0000256" key="2">
    <source>
        <dbReference type="ARBA" id="ARBA00008834"/>
    </source>
</evidence>
<dbReference type="STRING" id="72664.V4JV34"/>
<name>V4JV34_EUTSA</name>
<evidence type="ECO:0000256" key="7">
    <source>
        <dbReference type="ARBA" id="ARBA00023316"/>
    </source>
</evidence>
<dbReference type="GO" id="GO:0005975">
    <property type="term" value="P:carbohydrate metabolic process"/>
    <property type="evidence" value="ECO:0007669"/>
    <property type="project" value="InterPro"/>
</dbReference>
<evidence type="ECO:0000256" key="1">
    <source>
        <dbReference type="ARBA" id="ARBA00004191"/>
    </source>
</evidence>
<keyword evidence="3" id="KW-0134">Cell wall</keyword>
<dbReference type="Gene3D" id="2.160.20.10">
    <property type="entry name" value="Single-stranded right-handed beta-helix, Pectin lyase-like"/>
    <property type="match status" value="1"/>
</dbReference>
<comment type="subcellular location">
    <subcellularLocation>
        <location evidence="1">Secreted</location>
        <location evidence="1">Cell wall</location>
    </subcellularLocation>
</comment>
<evidence type="ECO:0000256" key="3">
    <source>
        <dbReference type="ARBA" id="ARBA00022512"/>
    </source>
</evidence>
<dbReference type="KEGG" id="eus:EUTSA_v10023886mg"/>
<organism evidence="11 12">
    <name type="scientific">Eutrema salsugineum</name>
    <name type="common">Saltwater cress</name>
    <name type="synonym">Sisymbrium salsugineum</name>
    <dbReference type="NCBI Taxonomy" id="72664"/>
    <lineage>
        <taxon>Eukaryota</taxon>
        <taxon>Viridiplantae</taxon>
        <taxon>Streptophyta</taxon>
        <taxon>Embryophyta</taxon>
        <taxon>Tracheophyta</taxon>
        <taxon>Spermatophyta</taxon>
        <taxon>Magnoliopsida</taxon>
        <taxon>eudicotyledons</taxon>
        <taxon>Gunneridae</taxon>
        <taxon>Pentapetalae</taxon>
        <taxon>rosids</taxon>
        <taxon>malvids</taxon>
        <taxon>Brassicales</taxon>
        <taxon>Brassicaceae</taxon>
        <taxon>Eutremeae</taxon>
        <taxon>Eutrema</taxon>
    </lineage>
</organism>
<keyword evidence="4" id="KW-0964">Secreted</keyword>
<dbReference type="InterPro" id="IPR000743">
    <property type="entry name" value="Glyco_hydro_28"/>
</dbReference>
<dbReference type="GO" id="GO:0004650">
    <property type="term" value="F:polygalacturonase activity"/>
    <property type="evidence" value="ECO:0007669"/>
    <property type="project" value="InterPro"/>
</dbReference>
<evidence type="ECO:0000256" key="5">
    <source>
        <dbReference type="ARBA" id="ARBA00022801"/>
    </source>
</evidence>
<dbReference type="OMA" id="GIDIVHS"/>
<evidence type="ECO:0000256" key="6">
    <source>
        <dbReference type="ARBA" id="ARBA00023295"/>
    </source>
</evidence>
<dbReference type="GO" id="GO:0071555">
    <property type="term" value="P:cell wall organization"/>
    <property type="evidence" value="ECO:0007669"/>
    <property type="project" value="UniProtKB-KW"/>
</dbReference>
<dbReference type="Pfam" id="PF00295">
    <property type="entry name" value="Glyco_hydro_28"/>
    <property type="match status" value="1"/>
</dbReference>
<feature type="chain" id="PRO_5004720206" evidence="10">
    <location>
        <begin position="18"/>
        <end position="389"/>
    </location>
</feature>
<evidence type="ECO:0000256" key="4">
    <source>
        <dbReference type="ARBA" id="ARBA00022525"/>
    </source>
</evidence>
<keyword evidence="6 9" id="KW-0326">Glycosidase</keyword>
<dbReference type="eggNOG" id="ENOG502QST2">
    <property type="taxonomic scope" value="Eukaryota"/>
</dbReference>
<proteinExistence type="inferred from homology"/>
<protein>
    <submittedName>
        <fullName evidence="11">Uncharacterized protein</fullName>
    </submittedName>
</protein>
<sequence>GLVLCFVFVFIVSVALGNGQLQSNVVDVTSFGALGDGKTDDSKAFLEAWEKICGEKGSQTLQIPIGKTFKLRPILFKGPCKSNSINFRLLGKISAPTKSEWGEKGNGRWIIFKDVKNLIVDGSGIIQGSGPTWWNDVHSNRPTSLAFRSCDNLRLKSITSINSAKKYISINSCTEVTVFNVTLIAPEHSPNTDGINLVGSSQVNLFHSTIATGDDCVAINGGCSGINITNVYCGPGHGLSVGSLGGNKAEKVEHVHVKNCTFNGTQNGARIKTYPGGSGYAKSISFKDIILINTRNPIIIDQHYGCRDHCPPTTSAVEVSDVKFIGFHGSASKGAITLSCSEVKRCNGIVLEDITIIPATKGKTLEVVCNNVDGTVQDTTPTVSCLSKP</sequence>
<feature type="signal peptide" evidence="10">
    <location>
        <begin position="1"/>
        <end position="17"/>
    </location>
</feature>
<dbReference type="InterPro" id="IPR012334">
    <property type="entry name" value="Pectin_lyas_fold"/>
</dbReference>
<evidence type="ECO:0000256" key="10">
    <source>
        <dbReference type="SAM" id="SignalP"/>
    </source>
</evidence>
<dbReference type="EMBL" id="KI517881">
    <property type="protein sequence ID" value="ESQ29250.1"/>
    <property type="molecule type" value="Genomic_DNA"/>
</dbReference>
<dbReference type="OrthoDB" id="187139at2759"/>
<gene>
    <name evidence="11" type="ORF">EUTSA_v10023886mg</name>
</gene>
<keyword evidence="12" id="KW-1185">Reference proteome</keyword>
<keyword evidence="5 9" id="KW-0378">Hydrolase</keyword>
<feature type="non-terminal residue" evidence="11">
    <location>
        <position position="1"/>
    </location>
</feature>
<dbReference type="InterPro" id="IPR011050">
    <property type="entry name" value="Pectin_lyase_fold/virulence"/>
</dbReference>
<comment type="similarity">
    <text evidence="2 9">Belongs to the glycosyl hydrolase 28 family.</text>
</comment>
<dbReference type="SUPFAM" id="SSF51126">
    <property type="entry name" value="Pectin lyase-like"/>
    <property type="match status" value="1"/>
</dbReference>
<evidence type="ECO:0000256" key="9">
    <source>
        <dbReference type="RuleBase" id="RU361169"/>
    </source>
</evidence>
<dbReference type="Gramene" id="ESQ29250">
    <property type="protein sequence ID" value="ESQ29250"/>
    <property type="gene ID" value="EUTSA_v10023886mg"/>
</dbReference>
<keyword evidence="7" id="KW-0961">Cell wall biogenesis/degradation</keyword>
<feature type="active site" evidence="8">
    <location>
        <position position="237"/>
    </location>
</feature>